<evidence type="ECO:0000313" key="2">
    <source>
        <dbReference type="EMBL" id="CAH1973940.1"/>
    </source>
</evidence>
<name>A0A9P0KLK0_ACAOB</name>
<feature type="region of interest" description="Disordered" evidence="1">
    <location>
        <begin position="96"/>
        <end position="116"/>
    </location>
</feature>
<dbReference type="AlphaFoldDB" id="A0A9P0KLK0"/>
<dbReference type="Proteomes" id="UP001152888">
    <property type="component" value="Unassembled WGS sequence"/>
</dbReference>
<gene>
    <name evidence="2" type="ORF">ACAOBT_LOCUS10820</name>
</gene>
<evidence type="ECO:0000256" key="1">
    <source>
        <dbReference type="SAM" id="MobiDB-lite"/>
    </source>
</evidence>
<protein>
    <submittedName>
        <fullName evidence="2">Uncharacterized protein</fullName>
    </submittedName>
</protein>
<reference evidence="2" key="1">
    <citation type="submission" date="2022-03" db="EMBL/GenBank/DDBJ databases">
        <authorList>
            <person name="Sayadi A."/>
        </authorList>
    </citation>
    <scope>NUCLEOTIDE SEQUENCE</scope>
</reference>
<sequence>MPLVNEEIMKLAIRNKERLDQHSNAGAQPTTTLSDDWKRSNHEGSKFIEFYMAHSVFCSRYTPMQGVSLDIRTYYASDQSLEDCYNLATGVHGISERSRRRRRAGEKQRTSSASNKTASRNFKLAFLPPISKKLVLYVGNL</sequence>
<accession>A0A9P0KLK0</accession>
<comment type="caution">
    <text evidence="2">The sequence shown here is derived from an EMBL/GenBank/DDBJ whole genome shotgun (WGS) entry which is preliminary data.</text>
</comment>
<keyword evidence="3" id="KW-1185">Reference proteome</keyword>
<dbReference type="EMBL" id="CAKOFQ010006816">
    <property type="protein sequence ID" value="CAH1973940.1"/>
    <property type="molecule type" value="Genomic_DNA"/>
</dbReference>
<proteinExistence type="predicted"/>
<evidence type="ECO:0000313" key="3">
    <source>
        <dbReference type="Proteomes" id="UP001152888"/>
    </source>
</evidence>
<organism evidence="2 3">
    <name type="scientific">Acanthoscelides obtectus</name>
    <name type="common">Bean weevil</name>
    <name type="synonym">Bruchus obtectus</name>
    <dbReference type="NCBI Taxonomy" id="200917"/>
    <lineage>
        <taxon>Eukaryota</taxon>
        <taxon>Metazoa</taxon>
        <taxon>Ecdysozoa</taxon>
        <taxon>Arthropoda</taxon>
        <taxon>Hexapoda</taxon>
        <taxon>Insecta</taxon>
        <taxon>Pterygota</taxon>
        <taxon>Neoptera</taxon>
        <taxon>Endopterygota</taxon>
        <taxon>Coleoptera</taxon>
        <taxon>Polyphaga</taxon>
        <taxon>Cucujiformia</taxon>
        <taxon>Chrysomeloidea</taxon>
        <taxon>Chrysomelidae</taxon>
        <taxon>Bruchinae</taxon>
        <taxon>Bruchini</taxon>
        <taxon>Acanthoscelides</taxon>
    </lineage>
</organism>